<reference evidence="2" key="1">
    <citation type="submission" date="2016-10" db="EMBL/GenBank/DDBJ databases">
        <authorList>
            <person name="Varghese N."/>
            <person name="Submissions S."/>
        </authorList>
    </citation>
    <scope>NUCLEOTIDE SEQUENCE [LARGE SCALE GENOMIC DNA]</scope>
    <source>
        <strain evidence="2">DSM 18733</strain>
    </source>
</reference>
<organism evidence="1 2">
    <name type="scientific">Olivibacter domesticus</name>
    <name type="common">Pseudosphingobacterium domesticum</name>
    <dbReference type="NCBI Taxonomy" id="407022"/>
    <lineage>
        <taxon>Bacteria</taxon>
        <taxon>Pseudomonadati</taxon>
        <taxon>Bacteroidota</taxon>
        <taxon>Sphingobacteriia</taxon>
        <taxon>Sphingobacteriales</taxon>
        <taxon>Sphingobacteriaceae</taxon>
        <taxon>Olivibacter</taxon>
    </lineage>
</organism>
<dbReference type="RefSeq" id="WP_162276637.1">
    <property type="nucleotide sequence ID" value="NZ_FOAF01000006.1"/>
</dbReference>
<protein>
    <submittedName>
        <fullName evidence="1">Uncharacterized protein</fullName>
    </submittedName>
</protein>
<sequence length="55" mass="6128">MKFTNKFYIPTKSSLEGSLKIDNVPPGSYELRIKGLTGTIESQWSPWEQVIIAGA</sequence>
<dbReference type="EMBL" id="FOAF01000006">
    <property type="protein sequence ID" value="SEL99139.1"/>
    <property type="molecule type" value="Genomic_DNA"/>
</dbReference>
<dbReference type="AlphaFoldDB" id="A0A1H7UQT4"/>
<name>A0A1H7UQT4_OLID1</name>
<gene>
    <name evidence="1" type="ORF">SAMN05661044_03899</name>
</gene>
<dbReference type="STRING" id="407022.SAMN05661044_03899"/>
<keyword evidence="2" id="KW-1185">Reference proteome</keyword>
<evidence type="ECO:0000313" key="1">
    <source>
        <dbReference type="EMBL" id="SEL99139.1"/>
    </source>
</evidence>
<proteinExistence type="predicted"/>
<accession>A0A1H7UQT4</accession>
<dbReference type="Proteomes" id="UP000199421">
    <property type="component" value="Unassembled WGS sequence"/>
</dbReference>
<evidence type="ECO:0000313" key="2">
    <source>
        <dbReference type="Proteomes" id="UP000199421"/>
    </source>
</evidence>